<keyword evidence="1" id="KW-0732">Signal</keyword>
<proteinExistence type="predicted"/>
<dbReference type="EMBL" id="JACSGR010000005">
    <property type="protein sequence ID" value="MBH5329552.1"/>
    <property type="molecule type" value="Genomic_DNA"/>
</dbReference>
<evidence type="ECO:0000313" key="2">
    <source>
        <dbReference type="EMBL" id="MBH5329552.1"/>
    </source>
</evidence>
<feature type="chain" id="PRO_5047406902" description="Secreted protein" evidence="1">
    <location>
        <begin position="22"/>
        <end position="128"/>
    </location>
</feature>
<dbReference type="RefSeq" id="WP_197903378.1">
    <property type="nucleotide sequence ID" value="NZ_JACSGR010000005.1"/>
</dbReference>
<reference evidence="2 3" key="1">
    <citation type="submission" date="2020-09" db="EMBL/GenBank/DDBJ databases">
        <title>Eikenella S3660 sp. nov., isolated from a throat swab.</title>
        <authorList>
            <person name="Buhl M."/>
        </authorList>
    </citation>
    <scope>NUCLEOTIDE SEQUENCE [LARGE SCALE GENOMIC DNA]</scope>
    <source>
        <strain evidence="2 3">S3360</strain>
    </source>
</reference>
<dbReference type="PROSITE" id="PS51257">
    <property type="entry name" value="PROKAR_LIPOPROTEIN"/>
    <property type="match status" value="1"/>
</dbReference>
<name>A0ABS0NB81_9NEIS</name>
<sequence length="128" mass="14135">MKLIRCFSLLLILLGSTAAMAACGSDGTRQCFAVRDNRIISRGSCQVFVCSNAREHMEEIDFGQYRLYSSTSIGSNRFSASINNQTAIQVKNHHFGNDTRCFKTRSGSTMICVSPTPPEAAENPHREP</sequence>
<accession>A0ABS0NB81</accession>
<feature type="signal peptide" evidence="1">
    <location>
        <begin position="1"/>
        <end position="21"/>
    </location>
</feature>
<protein>
    <recommendedName>
        <fullName evidence="4">Secreted protein</fullName>
    </recommendedName>
</protein>
<evidence type="ECO:0000256" key="1">
    <source>
        <dbReference type="SAM" id="SignalP"/>
    </source>
</evidence>
<gene>
    <name evidence="2" type="ORF">H9Q10_07720</name>
</gene>
<evidence type="ECO:0000313" key="3">
    <source>
        <dbReference type="Proteomes" id="UP000768471"/>
    </source>
</evidence>
<dbReference type="Proteomes" id="UP000768471">
    <property type="component" value="Unassembled WGS sequence"/>
</dbReference>
<evidence type="ECO:0008006" key="4">
    <source>
        <dbReference type="Google" id="ProtNLM"/>
    </source>
</evidence>
<comment type="caution">
    <text evidence="2">The sequence shown here is derived from an EMBL/GenBank/DDBJ whole genome shotgun (WGS) entry which is preliminary data.</text>
</comment>
<organism evidence="2 3">
    <name type="scientific">Eikenella glucosivorans</name>
    <dbReference type="NCBI Taxonomy" id="2766967"/>
    <lineage>
        <taxon>Bacteria</taxon>
        <taxon>Pseudomonadati</taxon>
        <taxon>Pseudomonadota</taxon>
        <taxon>Betaproteobacteria</taxon>
        <taxon>Neisseriales</taxon>
        <taxon>Neisseriaceae</taxon>
        <taxon>Eikenella</taxon>
    </lineage>
</organism>
<keyword evidence="3" id="KW-1185">Reference proteome</keyword>